<evidence type="ECO:0000313" key="8">
    <source>
        <dbReference type="EMBL" id="KAJ8032310.1"/>
    </source>
</evidence>
<comment type="caution">
    <text evidence="8">The sequence shown here is derived from an EMBL/GenBank/DDBJ whole genome shotgun (WGS) entry which is preliminary data.</text>
</comment>
<keyword evidence="2 4" id="KW-0863">Zinc-finger</keyword>
<organism evidence="8 9">
    <name type="scientific">Holothuria leucospilota</name>
    <name type="common">Black long sea cucumber</name>
    <name type="synonym">Mertensiothuria leucospilota</name>
    <dbReference type="NCBI Taxonomy" id="206669"/>
    <lineage>
        <taxon>Eukaryota</taxon>
        <taxon>Metazoa</taxon>
        <taxon>Echinodermata</taxon>
        <taxon>Eleutherozoa</taxon>
        <taxon>Echinozoa</taxon>
        <taxon>Holothuroidea</taxon>
        <taxon>Aspidochirotacea</taxon>
        <taxon>Aspidochirotida</taxon>
        <taxon>Holothuriidae</taxon>
        <taxon>Holothuria</taxon>
    </lineage>
</organism>
<dbReference type="PROSITE" id="PS50119">
    <property type="entry name" value="ZF_BBOX"/>
    <property type="match status" value="1"/>
</dbReference>
<evidence type="ECO:0000256" key="2">
    <source>
        <dbReference type="ARBA" id="ARBA00022771"/>
    </source>
</evidence>
<keyword evidence="3" id="KW-0862">Zinc</keyword>
<evidence type="ECO:0000256" key="4">
    <source>
        <dbReference type="PROSITE-ProRule" id="PRU00024"/>
    </source>
</evidence>
<reference evidence="8" key="1">
    <citation type="submission" date="2021-10" db="EMBL/GenBank/DDBJ databases">
        <title>Tropical sea cucumber genome reveals ecological adaptation and Cuvierian tubules defense mechanism.</title>
        <authorList>
            <person name="Chen T."/>
        </authorList>
    </citation>
    <scope>NUCLEOTIDE SEQUENCE</scope>
    <source>
        <strain evidence="8">Nanhai2018</strain>
        <tissue evidence="8">Muscle</tissue>
    </source>
</reference>
<dbReference type="InterPro" id="IPR000315">
    <property type="entry name" value="Znf_B-box"/>
</dbReference>
<dbReference type="InterPro" id="IPR018957">
    <property type="entry name" value="Znf_C3HC4_RING-type"/>
</dbReference>
<feature type="coiled-coil region" evidence="5">
    <location>
        <begin position="288"/>
        <end position="336"/>
    </location>
</feature>
<gene>
    <name evidence="8" type="ORF">HOLleu_25802</name>
</gene>
<dbReference type="Proteomes" id="UP001152320">
    <property type="component" value="Chromosome 12"/>
</dbReference>
<keyword evidence="1" id="KW-0479">Metal-binding</keyword>
<feature type="coiled-coil region" evidence="5">
    <location>
        <begin position="174"/>
        <end position="201"/>
    </location>
</feature>
<dbReference type="Pfam" id="PF00643">
    <property type="entry name" value="zf-B_box"/>
    <property type="match status" value="1"/>
</dbReference>
<dbReference type="Gene3D" id="3.30.40.10">
    <property type="entry name" value="Zinc/RING finger domain, C3HC4 (zinc finger)"/>
    <property type="match status" value="1"/>
</dbReference>
<evidence type="ECO:0000256" key="3">
    <source>
        <dbReference type="ARBA" id="ARBA00022833"/>
    </source>
</evidence>
<dbReference type="EMBL" id="JAIZAY010000012">
    <property type="protein sequence ID" value="KAJ8032310.1"/>
    <property type="molecule type" value="Genomic_DNA"/>
</dbReference>
<dbReference type="CDD" id="cd19757">
    <property type="entry name" value="Bbox1"/>
    <property type="match status" value="1"/>
</dbReference>
<feature type="domain" description="B box-type" evidence="7">
    <location>
        <begin position="65"/>
        <end position="112"/>
    </location>
</feature>
<dbReference type="InterPro" id="IPR001841">
    <property type="entry name" value="Znf_RING"/>
</dbReference>
<dbReference type="GO" id="GO:0008270">
    <property type="term" value="F:zinc ion binding"/>
    <property type="evidence" value="ECO:0007669"/>
    <property type="project" value="UniProtKB-KW"/>
</dbReference>
<dbReference type="InterPro" id="IPR047153">
    <property type="entry name" value="TRIM45/56/19-like"/>
</dbReference>
<keyword evidence="5" id="KW-0175">Coiled coil</keyword>
<dbReference type="SUPFAM" id="SSF57850">
    <property type="entry name" value="RING/U-box"/>
    <property type="match status" value="1"/>
</dbReference>
<protein>
    <submittedName>
        <fullName evidence="8">E3 ubiquitin-protein ligase TRIM56</fullName>
    </submittedName>
</protein>
<dbReference type="PANTHER" id="PTHR25462">
    <property type="entry name" value="BONUS, ISOFORM C-RELATED"/>
    <property type="match status" value="1"/>
</dbReference>
<keyword evidence="9" id="KW-1185">Reference proteome</keyword>
<dbReference type="PROSITE" id="PS00518">
    <property type="entry name" value="ZF_RING_1"/>
    <property type="match status" value="1"/>
</dbReference>
<proteinExistence type="predicted"/>
<sequence>MLPCLHRYCKECLNSIIRGTNDVIKCPECREEIQIPTNGVDGFKTDFYSKNLVEYVQIQQSLKRDEKRKCYACSKCLRVAAYCFKCNDFLCKDCLNFHVTNKLMKDHQKHTLSLEDIEAKNITVEKLASIRDAPRCNTHPEKISELYCETCLDLPICVACVYGEHKGHNLHEVKALAKLKRKQLTQKLKALEEINKDKNVLGTKQAKEELILNVSTEKEKLIKMHQEKDKEIMTKIQDTEGRRQQVEQEKQNTEKKIFGSLQTEMEHEIQEVKKKYEDIFRVKKVELNDTFKARESSLEKELAKLREQRERFERDKKKLLESIEKQQNENMKIIETMSQHFDNIKKRFETLNQMASSILASVNDWSAVQCIPNMSTAATNLMKDLNKDFPELMTLTDVTVNYKQYSFGKRSVTKISENFYKKISISDVYLFVLGVTSSGDGNIYHYG</sequence>
<dbReference type="Pfam" id="PF00097">
    <property type="entry name" value="zf-C3HC4"/>
    <property type="match status" value="1"/>
</dbReference>
<feature type="domain" description="RING-type" evidence="6">
    <location>
        <begin position="1"/>
        <end position="30"/>
    </location>
</feature>
<evidence type="ECO:0000259" key="7">
    <source>
        <dbReference type="PROSITE" id="PS50119"/>
    </source>
</evidence>
<dbReference type="InterPro" id="IPR013083">
    <property type="entry name" value="Znf_RING/FYVE/PHD"/>
</dbReference>
<accession>A0A9Q1H4M0</accession>
<dbReference type="PROSITE" id="PS50089">
    <property type="entry name" value="ZF_RING_2"/>
    <property type="match status" value="1"/>
</dbReference>
<dbReference type="PANTHER" id="PTHR25462:SF296">
    <property type="entry name" value="MEIOTIC P26, ISOFORM F"/>
    <property type="match status" value="1"/>
</dbReference>
<dbReference type="InterPro" id="IPR017907">
    <property type="entry name" value="Znf_RING_CS"/>
</dbReference>
<evidence type="ECO:0000313" key="9">
    <source>
        <dbReference type="Proteomes" id="UP001152320"/>
    </source>
</evidence>
<dbReference type="AlphaFoldDB" id="A0A9Q1H4M0"/>
<name>A0A9Q1H4M0_HOLLE</name>
<evidence type="ECO:0000256" key="5">
    <source>
        <dbReference type="SAM" id="Coils"/>
    </source>
</evidence>
<evidence type="ECO:0000256" key="1">
    <source>
        <dbReference type="ARBA" id="ARBA00022723"/>
    </source>
</evidence>
<dbReference type="SUPFAM" id="SSF57845">
    <property type="entry name" value="B-box zinc-binding domain"/>
    <property type="match status" value="1"/>
</dbReference>
<evidence type="ECO:0000259" key="6">
    <source>
        <dbReference type="PROSITE" id="PS50089"/>
    </source>
</evidence>
<dbReference type="SMART" id="SM00336">
    <property type="entry name" value="BBOX"/>
    <property type="match status" value="2"/>
</dbReference>
<dbReference type="Gene3D" id="3.30.160.60">
    <property type="entry name" value="Classic Zinc Finger"/>
    <property type="match status" value="1"/>
</dbReference>